<feature type="modified residue" description="N6-(pyridoxal phosphate)lysine" evidence="3">
    <location>
        <position position="214"/>
    </location>
</feature>
<dbReference type="SUPFAM" id="SSF53383">
    <property type="entry name" value="PLP-dependent transferases"/>
    <property type="match status" value="1"/>
</dbReference>
<sequence length="370" mass="38034">MTSDDGALADTPLAQGWREARPPAAGIHVDSAACSRQSFAVIEATAQHARHEAEVGGYVAAEAAAPALDAGRAAVRVLAGMPDAEVLFTTGSNDALDILLADWPGARTVACLQGEFGPNLAIMARHGFEIRTLPIEESGRLDVNAIGAALAHDPPALVHFTVLGSHSGTVQPARAMASACHGHGIPLIVDAAQGFAHIDVSGIGADALYSSSRKWTAGPRGVGVLAAKPGFLSEATRLRVSHTEANVGMHVGFSVALGEHVAAGAGAIQARLREVGAATRTALAGVGGWRVLEPVDEPSAITTLRPPDGVDAQDVRARLIAEHSIVTTYLGTERAPREMHHPALRISPHVDVTAADLAAVAEALEAVTPG</sequence>
<feature type="domain" description="Aminotransferase class V" evidence="4">
    <location>
        <begin position="28"/>
        <end position="239"/>
    </location>
</feature>
<dbReference type="HAMAP" id="MF_02038">
    <property type="entry name" value="EgtE"/>
    <property type="match status" value="1"/>
</dbReference>
<dbReference type="Proteomes" id="UP000254291">
    <property type="component" value="Unassembled WGS sequence"/>
</dbReference>
<reference evidence="5 6" key="1">
    <citation type="submission" date="2018-06" db="EMBL/GenBank/DDBJ databases">
        <authorList>
            <consortium name="Pathogen Informatics"/>
            <person name="Doyle S."/>
        </authorList>
    </citation>
    <scope>NUCLEOTIDE SEQUENCE [LARGE SCALE GENOMIC DNA]</scope>
    <source>
        <strain evidence="5 6">NCTC10742</strain>
    </source>
</reference>
<evidence type="ECO:0000313" key="6">
    <source>
        <dbReference type="Proteomes" id="UP000254291"/>
    </source>
</evidence>
<dbReference type="Gene3D" id="3.40.640.10">
    <property type="entry name" value="Type I PLP-dependent aspartate aminotransferase-like (Major domain)"/>
    <property type="match status" value="1"/>
</dbReference>
<dbReference type="EC" id="4.4.-.-" evidence="3"/>
<accession>A0A378SV54</accession>
<dbReference type="Gene3D" id="3.90.1150.10">
    <property type="entry name" value="Aspartate Aminotransferase, domain 1"/>
    <property type="match status" value="1"/>
</dbReference>
<dbReference type="Pfam" id="PF00266">
    <property type="entry name" value="Aminotran_5"/>
    <property type="match status" value="1"/>
</dbReference>
<name>A0A378SV54_9MYCO</name>
<keyword evidence="2 3" id="KW-0663">Pyridoxal phosphate</keyword>
<evidence type="ECO:0000259" key="4">
    <source>
        <dbReference type="Pfam" id="PF00266"/>
    </source>
</evidence>
<keyword evidence="5" id="KW-0808">Transferase</keyword>
<dbReference type="GO" id="GO:1990411">
    <property type="term" value="F:hercynylcysteine sulfoxide lyase activity (ergothioneine-forming)"/>
    <property type="evidence" value="ECO:0007669"/>
    <property type="project" value="RHEA"/>
</dbReference>
<keyword evidence="5" id="KW-0032">Aminotransferase</keyword>
<dbReference type="InterPro" id="IPR000192">
    <property type="entry name" value="Aminotrans_V_dom"/>
</dbReference>
<gene>
    <name evidence="3 5" type="primary">egtE</name>
    <name evidence="5" type="ORF">NCTC10742_05232</name>
</gene>
<dbReference type="InterPro" id="IPR015422">
    <property type="entry name" value="PyrdxlP-dep_Trfase_small"/>
</dbReference>
<comment type="function">
    <text evidence="3">Probably catalyzes the conversion of hercynylcysteine sulfoxide to ergothioneine.</text>
</comment>
<dbReference type="GO" id="GO:0008483">
    <property type="term" value="F:transaminase activity"/>
    <property type="evidence" value="ECO:0007669"/>
    <property type="project" value="UniProtKB-KW"/>
</dbReference>
<keyword evidence="3" id="KW-0456">Lyase</keyword>
<dbReference type="PANTHER" id="PTHR43586:SF8">
    <property type="entry name" value="CYSTEINE DESULFURASE 1, CHLOROPLASTIC"/>
    <property type="match status" value="1"/>
</dbReference>
<dbReference type="NCBIfam" id="TIGR04343">
    <property type="entry name" value="egtE_PLP_lyase"/>
    <property type="match status" value="1"/>
</dbReference>
<dbReference type="EMBL" id="UGQM01000001">
    <property type="protein sequence ID" value="STZ45968.1"/>
    <property type="molecule type" value="Genomic_DNA"/>
</dbReference>
<organism evidence="5 6">
    <name type="scientific">Mycolicibacterium gilvum</name>
    <dbReference type="NCBI Taxonomy" id="1804"/>
    <lineage>
        <taxon>Bacteria</taxon>
        <taxon>Bacillati</taxon>
        <taxon>Actinomycetota</taxon>
        <taxon>Actinomycetes</taxon>
        <taxon>Mycobacteriales</taxon>
        <taxon>Mycobacteriaceae</taxon>
        <taxon>Mycolicibacterium</taxon>
    </lineage>
</organism>
<dbReference type="RefSeq" id="WP_115328501.1">
    <property type="nucleotide sequence ID" value="NZ_JACKST010000133.1"/>
</dbReference>
<dbReference type="InterPro" id="IPR027563">
    <property type="entry name" value="EgtE"/>
</dbReference>
<dbReference type="InterPro" id="IPR015421">
    <property type="entry name" value="PyrdxlP-dep_Trfase_major"/>
</dbReference>
<proteinExistence type="inferred from homology"/>
<evidence type="ECO:0000256" key="2">
    <source>
        <dbReference type="ARBA" id="ARBA00022898"/>
    </source>
</evidence>
<comment type="pathway">
    <text evidence="3">Amino-acid biosynthesis; ergothioneine biosynthesis.</text>
</comment>
<comment type="catalytic activity">
    <reaction evidence="3">
        <text>S-(hercyn-2-yl)-L-cysteine S-oxide + AH2 + H(+) = ergothioneine + pyruvate + A + NH4(+)</text>
        <dbReference type="Rhea" id="RHEA:42688"/>
        <dbReference type="ChEBI" id="CHEBI:13193"/>
        <dbReference type="ChEBI" id="CHEBI:15361"/>
        <dbReference type="ChEBI" id="CHEBI:15378"/>
        <dbReference type="ChEBI" id="CHEBI:17499"/>
        <dbReference type="ChEBI" id="CHEBI:28938"/>
        <dbReference type="ChEBI" id="CHEBI:82706"/>
        <dbReference type="ChEBI" id="CHEBI:134344"/>
    </reaction>
</comment>
<dbReference type="AlphaFoldDB" id="A0A378SV54"/>
<dbReference type="InterPro" id="IPR015424">
    <property type="entry name" value="PyrdxlP-dep_Trfase"/>
</dbReference>
<evidence type="ECO:0000256" key="1">
    <source>
        <dbReference type="ARBA" id="ARBA00001933"/>
    </source>
</evidence>
<evidence type="ECO:0000313" key="5">
    <source>
        <dbReference type="EMBL" id="STZ45968.1"/>
    </source>
</evidence>
<comment type="similarity">
    <text evidence="3">Belongs to the class-V pyridoxal-phosphate-dependent aminotransferase family. EgtE subfamily.</text>
</comment>
<dbReference type="PANTHER" id="PTHR43586">
    <property type="entry name" value="CYSTEINE DESULFURASE"/>
    <property type="match status" value="1"/>
</dbReference>
<evidence type="ECO:0000256" key="3">
    <source>
        <dbReference type="HAMAP-Rule" id="MF_02038"/>
    </source>
</evidence>
<comment type="cofactor">
    <cofactor evidence="1 3">
        <name>pyridoxal 5'-phosphate</name>
        <dbReference type="ChEBI" id="CHEBI:597326"/>
    </cofactor>
</comment>
<protein>
    <recommendedName>
        <fullName evidence="3">Probable hercynylcysteine sulfoxide lyase</fullName>
        <ecNumber evidence="3">4.4.-.-</ecNumber>
    </recommendedName>
</protein>
<dbReference type="UniPathway" id="UPA01014"/>